<dbReference type="InterPro" id="IPR052893">
    <property type="entry name" value="TCS_response_regulator"/>
</dbReference>
<feature type="modified residue" description="4-aspartylphosphate" evidence="1">
    <location>
        <position position="63"/>
    </location>
</feature>
<proteinExistence type="predicted"/>
<keyword evidence="4" id="KW-1185">Reference proteome</keyword>
<dbReference type="Proteomes" id="UP000249590">
    <property type="component" value="Unassembled WGS sequence"/>
</dbReference>
<sequence length="148" mass="16071">MTERSALMLLVEDNPADAILMEEAISGSGIQLVVVEGGVDACAYVNGQRPFEGAQRPDLIVLDLNLPDMNGKDVLATMKSSIGTRTIPVVVFSSSRASADVDETYELGANSYMQKPLELGAYREVIDSLERFWFSAVRLPRSTQMGIA</sequence>
<dbReference type="SMART" id="SM00448">
    <property type="entry name" value="REC"/>
    <property type="match status" value="1"/>
</dbReference>
<dbReference type="Pfam" id="PF00072">
    <property type="entry name" value="Response_reg"/>
    <property type="match status" value="1"/>
</dbReference>
<comment type="caution">
    <text evidence="3">The sequence shown here is derived from an EMBL/GenBank/DDBJ whole genome shotgun (WGS) entry which is preliminary data.</text>
</comment>
<dbReference type="PANTHER" id="PTHR44520:SF1">
    <property type="entry name" value="TWO-COMPONENT SYSTEM REGULATORY PROTEIN"/>
    <property type="match status" value="1"/>
</dbReference>
<reference evidence="3 4" key="1">
    <citation type="submission" date="2018-05" db="EMBL/GenBank/DDBJ databases">
        <title>Acuticoccus sediminis sp. nov., isolated from deep-sea sediment of Indian Ocean.</title>
        <authorList>
            <person name="Liu X."/>
            <person name="Lai Q."/>
            <person name="Du Y."/>
            <person name="Sun F."/>
            <person name="Zhang X."/>
            <person name="Wang S."/>
            <person name="Shao Z."/>
        </authorList>
    </citation>
    <scope>NUCLEOTIDE SEQUENCE [LARGE SCALE GENOMIC DNA]</scope>
    <source>
        <strain evidence="3 4">PTG4-2</strain>
    </source>
</reference>
<dbReference type="RefSeq" id="WP_111341604.1">
    <property type="nucleotide sequence ID" value="NZ_JAIWKD010000001.1"/>
</dbReference>
<keyword evidence="1" id="KW-0597">Phosphoprotein</keyword>
<gene>
    <name evidence="3" type="ORF">DLJ53_01115</name>
</gene>
<dbReference type="CDD" id="cd17557">
    <property type="entry name" value="REC_Rcp-like"/>
    <property type="match status" value="1"/>
</dbReference>
<name>A0A8B2NSH8_9HYPH</name>
<dbReference type="OrthoDB" id="9793549at2"/>
<dbReference type="AlphaFoldDB" id="A0A8B2NSH8"/>
<evidence type="ECO:0000313" key="4">
    <source>
        <dbReference type="Proteomes" id="UP000249590"/>
    </source>
</evidence>
<dbReference type="PROSITE" id="PS50110">
    <property type="entry name" value="RESPONSE_REGULATORY"/>
    <property type="match status" value="1"/>
</dbReference>
<evidence type="ECO:0000256" key="1">
    <source>
        <dbReference type="PROSITE-ProRule" id="PRU00169"/>
    </source>
</evidence>
<organism evidence="3 4">
    <name type="scientific">Acuticoccus sediminis</name>
    <dbReference type="NCBI Taxonomy" id="2184697"/>
    <lineage>
        <taxon>Bacteria</taxon>
        <taxon>Pseudomonadati</taxon>
        <taxon>Pseudomonadota</taxon>
        <taxon>Alphaproteobacteria</taxon>
        <taxon>Hyphomicrobiales</taxon>
        <taxon>Amorphaceae</taxon>
        <taxon>Acuticoccus</taxon>
    </lineage>
</organism>
<dbReference type="GO" id="GO:0000160">
    <property type="term" value="P:phosphorelay signal transduction system"/>
    <property type="evidence" value="ECO:0007669"/>
    <property type="project" value="InterPro"/>
</dbReference>
<evidence type="ECO:0000313" key="3">
    <source>
        <dbReference type="EMBL" id="RAI03158.1"/>
    </source>
</evidence>
<protein>
    <submittedName>
        <fullName evidence="3">Response regulator</fullName>
    </submittedName>
</protein>
<feature type="domain" description="Response regulatory" evidence="2">
    <location>
        <begin position="7"/>
        <end position="130"/>
    </location>
</feature>
<evidence type="ECO:0000259" key="2">
    <source>
        <dbReference type="PROSITE" id="PS50110"/>
    </source>
</evidence>
<dbReference type="InterPro" id="IPR001789">
    <property type="entry name" value="Sig_transdc_resp-reg_receiver"/>
</dbReference>
<dbReference type="SUPFAM" id="SSF52172">
    <property type="entry name" value="CheY-like"/>
    <property type="match status" value="1"/>
</dbReference>
<dbReference type="Gene3D" id="3.40.50.2300">
    <property type="match status" value="1"/>
</dbReference>
<dbReference type="PANTHER" id="PTHR44520">
    <property type="entry name" value="RESPONSE REGULATOR RCP1-RELATED"/>
    <property type="match status" value="1"/>
</dbReference>
<dbReference type="EMBL" id="QHHQ01000001">
    <property type="protein sequence ID" value="RAI03158.1"/>
    <property type="molecule type" value="Genomic_DNA"/>
</dbReference>
<dbReference type="InterPro" id="IPR011006">
    <property type="entry name" value="CheY-like_superfamily"/>
</dbReference>
<accession>A0A8B2NSH8</accession>